<feature type="repeat" description="Hemopexin" evidence="1">
    <location>
        <begin position="162"/>
        <end position="210"/>
    </location>
</feature>
<organism evidence="2 3">
    <name type="scientific">Penicillium crustosum</name>
    <name type="common">Blue mold fungus</name>
    <dbReference type="NCBI Taxonomy" id="36656"/>
    <lineage>
        <taxon>Eukaryota</taxon>
        <taxon>Fungi</taxon>
        <taxon>Dikarya</taxon>
        <taxon>Ascomycota</taxon>
        <taxon>Pezizomycotina</taxon>
        <taxon>Eurotiomycetes</taxon>
        <taxon>Eurotiomycetidae</taxon>
        <taxon>Eurotiales</taxon>
        <taxon>Aspergillaceae</taxon>
        <taxon>Penicillium</taxon>
    </lineage>
</organism>
<name>A0A9P5L0A7_PENCR</name>
<gene>
    <name evidence="2" type="ORF">PCG10_005834</name>
</gene>
<dbReference type="PROSITE" id="PS51642">
    <property type="entry name" value="HEMOPEXIN_2"/>
    <property type="match status" value="1"/>
</dbReference>
<evidence type="ECO:0000313" key="3">
    <source>
        <dbReference type="Proteomes" id="UP000701341"/>
    </source>
</evidence>
<dbReference type="Proteomes" id="UP000701341">
    <property type="component" value="Unassembled WGS sequence"/>
</dbReference>
<evidence type="ECO:0000256" key="1">
    <source>
        <dbReference type="PROSITE-ProRule" id="PRU01011"/>
    </source>
</evidence>
<sequence>MVKAAYHIHGGNQAWFWSGTQYARVTYTPGGSDETVAGPSRVRDKWTALANEDIGSVDAVCPVPGNEKRLYVFSGSNYMKLELDTESLVTTVETGLTPITNGWQTLGRAGWDRIDAAMVVPKSEKNMYFFRGKEWIDVSWDDRLVSHGTIAESWPSLVKAKFETVDAILDNYDGTYYFFSGDRYARIKMEEDNDTLIGSPFLLHDKWSSLYWV</sequence>
<proteinExistence type="predicted"/>
<dbReference type="InterPro" id="IPR018487">
    <property type="entry name" value="Hemopexin-like_repeat"/>
</dbReference>
<dbReference type="SMART" id="SM00120">
    <property type="entry name" value="HX"/>
    <property type="match status" value="3"/>
</dbReference>
<keyword evidence="3" id="KW-1185">Reference proteome</keyword>
<protein>
    <submittedName>
        <fullName evidence="2">Uncharacterized protein</fullName>
    </submittedName>
</protein>
<dbReference type="EMBL" id="JAAOZQ010000037">
    <property type="protein sequence ID" value="KAF7524350.1"/>
    <property type="molecule type" value="Genomic_DNA"/>
</dbReference>
<accession>A0A9P5L0A7</accession>
<reference evidence="2" key="1">
    <citation type="submission" date="2020-02" db="EMBL/GenBank/DDBJ databases">
        <authorList>
            <person name="Lichtner F.J."/>
        </authorList>
    </citation>
    <scope>NUCLEOTIDE SEQUENCE</scope>
    <source>
        <strain evidence="2">G10</strain>
    </source>
</reference>
<evidence type="ECO:0000313" key="2">
    <source>
        <dbReference type="EMBL" id="KAF7524350.1"/>
    </source>
</evidence>
<dbReference type="SUPFAM" id="SSF50923">
    <property type="entry name" value="Hemopexin-like domain"/>
    <property type="match status" value="1"/>
</dbReference>
<comment type="caution">
    <text evidence="2">The sequence shown here is derived from an EMBL/GenBank/DDBJ whole genome shotgun (WGS) entry which is preliminary data.</text>
</comment>
<dbReference type="InterPro" id="IPR036375">
    <property type="entry name" value="Hemopexin-like_dom_sf"/>
</dbReference>
<dbReference type="Gene3D" id="2.110.10.10">
    <property type="entry name" value="Hemopexin-like domain"/>
    <property type="match status" value="1"/>
</dbReference>
<dbReference type="AlphaFoldDB" id="A0A9P5L0A7"/>